<evidence type="ECO:0000259" key="17">
    <source>
        <dbReference type="PROSITE" id="PS51462"/>
    </source>
</evidence>
<dbReference type="GO" id="GO:0044716">
    <property type="term" value="F:8-oxo-GDP phosphatase activity"/>
    <property type="evidence" value="ECO:0007669"/>
    <property type="project" value="TreeGrafter"/>
</dbReference>
<evidence type="ECO:0000256" key="6">
    <source>
        <dbReference type="ARBA" id="ARBA00022763"/>
    </source>
</evidence>
<evidence type="ECO:0000256" key="9">
    <source>
        <dbReference type="ARBA" id="ARBA00023204"/>
    </source>
</evidence>
<accession>A0A1C3EJW1</accession>
<keyword evidence="8" id="KW-0460">Magnesium</keyword>
<dbReference type="Gene3D" id="3.90.79.10">
    <property type="entry name" value="Nucleoside Triphosphate Pyrophosphohydrolase"/>
    <property type="match status" value="1"/>
</dbReference>
<dbReference type="InterPro" id="IPR020476">
    <property type="entry name" value="Nudix_hydrolase"/>
</dbReference>
<keyword evidence="6" id="KW-0227">DNA damage</keyword>
<dbReference type="InterPro" id="IPR029119">
    <property type="entry name" value="MutY_C"/>
</dbReference>
<feature type="domain" description="Nudix hydrolase" evidence="17">
    <location>
        <begin position="4"/>
        <end position="129"/>
    </location>
</feature>
<evidence type="ECO:0000256" key="10">
    <source>
        <dbReference type="ARBA" id="ARBA00035861"/>
    </source>
</evidence>
<evidence type="ECO:0000256" key="4">
    <source>
        <dbReference type="ARBA" id="ARBA00022705"/>
    </source>
</evidence>
<keyword evidence="7" id="KW-0378">Hydrolase</keyword>
<reference evidence="18 19" key="1">
    <citation type="submission" date="2016-05" db="EMBL/GenBank/DDBJ databases">
        <title>Genomic Taxonomy of the Vibrionaceae.</title>
        <authorList>
            <person name="Gomez-Gil B."/>
            <person name="Enciso-Ibarra J."/>
        </authorList>
    </citation>
    <scope>NUCLEOTIDE SEQUENCE [LARGE SCALE GENOMIC DNA]</scope>
    <source>
        <strain evidence="18 19">CAIM 1920</strain>
    </source>
</reference>
<evidence type="ECO:0000256" key="3">
    <source>
        <dbReference type="ARBA" id="ARBA00022457"/>
    </source>
</evidence>
<evidence type="ECO:0000256" key="2">
    <source>
        <dbReference type="ARBA" id="ARBA00005582"/>
    </source>
</evidence>
<dbReference type="Proteomes" id="UP000094936">
    <property type="component" value="Unassembled WGS sequence"/>
</dbReference>
<evidence type="ECO:0000256" key="8">
    <source>
        <dbReference type="ARBA" id="ARBA00022842"/>
    </source>
</evidence>
<evidence type="ECO:0000256" key="7">
    <source>
        <dbReference type="ARBA" id="ARBA00022801"/>
    </source>
</evidence>
<dbReference type="STRING" id="1080227.A8L45_09920"/>
<dbReference type="PRINTS" id="PR00502">
    <property type="entry name" value="NUDIXFAMILY"/>
</dbReference>
<dbReference type="InterPro" id="IPR000086">
    <property type="entry name" value="NUDIX_hydrolase_dom"/>
</dbReference>
<evidence type="ECO:0000256" key="11">
    <source>
        <dbReference type="ARBA" id="ARBA00036904"/>
    </source>
</evidence>
<dbReference type="GO" id="GO:0035539">
    <property type="term" value="F:8-oxo-7,8-dihydrodeoxyguanosine triphosphate pyrophosphatase activity"/>
    <property type="evidence" value="ECO:0007669"/>
    <property type="project" value="UniProtKB-EC"/>
</dbReference>
<evidence type="ECO:0000256" key="1">
    <source>
        <dbReference type="ARBA" id="ARBA00001946"/>
    </source>
</evidence>
<dbReference type="InterPro" id="IPR047127">
    <property type="entry name" value="MutT-like"/>
</dbReference>
<dbReference type="PANTHER" id="PTHR47707">
    <property type="entry name" value="8-OXO-DGTP DIPHOSPHATASE"/>
    <property type="match status" value="1"/>
</dbReference>
<dbReference type="GO" id="GO:0046872">
    <property type="term" value="F:metal ion binding"/>
    <property type="evidence" value="ECO:0007669"/>
    <property type="project" value="UniProtKB-KW"/>
</dbReference>
<comment type="catalytic activity">
    <reaction evidence="11">
        <text>8-oxo-GTP + H2O = 8-oxo-GMP + diphosphate + H(+)</text>
        <dbReference type="Rhea" id="RHEA:67616"/>
        <dbReference type="ChEBI" id="CHEBI:15377"/>
        <dbReference type="ChEBI" id="CHEBI:15378"/>
        <dbReference type="ChEBI" id="CHEBI:33019"/>
        <dbReference type="ChEBI" id="CHEBI:143553"/>
        <dbReference type="ChEBI" id="CHEBI:145694"/>
    </reaction>
</comment>
<comment type="cofactor">
    <cofactor evidence="1">
        <name>Mg(2+)</name>
        <dbReference type="ChEBI" id="CHEBI:18420"/>
    </cofactor>
</comment>
<organism evidence="18 19">
    <name type="scientific">Veronia pacifica</name>
    <dbReference type="NCBI Taxonomy" id="1080227"/>
    <lineage>
        <taxon>Bacteria</taxon>
        <taxon>Pseudomonadati</taxon>
        <taxon>Pseudomonadota</taxon>
        <taxon>Gammaproteobacteria</taxon>
        <taxon>Vibrionales</taxon>
        <taxon>Vibrionaceae</taxon>
        <taxon>Veronia</taxon>
    </lineage>
</organism>
<dbReference type="GO" id="GO:0044715">
    <property type="term" value="F:8-oxo-dGDP phosphatase activity"/>
    <property type="evidence" value="ECO:0007669"/>
    <property type="project" value="TreeGrafter"/>
</dbReference>
<dbReference type="CDD" id="cd03425">
    <property type="entry name" value="NUDIX_MutT_NudA_like"/>
    <property type="match status" value="1"/>
</dbReference>
<dbReference type="EC" id="3.6.1.55" evidence="12"/>
<keyword evidence="5" id="KW-0479">Metal-binding</keyword>
<dbReference type="InterPro" id="IPR015797">
    <property type="entry name" value="NUDIX_hydrolase-like_dom_sf"/>
</dbReference>
<proteinExistence type="inferred from homology"/>
<dbReference type="SUPFAM" id="SSF55811">
    <property type="entry name" value="Nudix"/>
    <property type="match status" value="1"/>
</dbReference>
<keyword evidence="9" id="KW-0234">DNA repair</keyword>
<evidence type="ECO:0000313" key="18">
    <source>
        <dbReference type="EMBL" id="ODA33520.1"/>
    </source>
</evidence>
<dbReference type="OrthoDB" id="9810648at2"/>
<evidence type="ECO:0000256" key="14">
    <source>
        <dbReference type="ARBA" id="ARBA00041592"/>
    </source>
</evidence>
<keyword evidence="19" id="KW-1185">Reference proteome</keyword>
<dbReference type="PROSITE" id="PS51462">
    <property type="entry name" value="NUDIX"/>
    <property type="match status" value="1"/>
</dbReference>
<comment type="caution">
    <text evidence="18">The sequence shown here is derived from an EMBL/GenBank/DDBJ whole genome shotgun (WGS) entry which is preliminary data.</text>
</comment>
<name>A0A1C3EJW1_9GAMM</name>
<sequence>MQNRKVLRVVAGVVKKDGKILLTQRYDKGDETGLWEFPGGKVETCETDSDAICRELEEELAIQVEVVSPLIETLHHYPDKSILLCSYECQWISGSILLRCHQKMAWVEPEKLLDFELSAADVPVVRMLAG</sequence>
<evidence type="ECO:0000256" key="15">
    <source>
        <dbReference type="ARBA" id="ARBA00041979"/>
    </source>
</evidence>
<dbReference type="AlphaFoldDB" id="A0A1C3EJW1"/>
<keyword evidence="4" id="KW-0235">DNA replication</keyword>
<dbReference type="EMBL" id="LYBM01000015">
    <property type="protein sequence ID" value="ODA33520.1"/>
    <property type="molecule type" value="Genomic_DNA"/>
</dbReference>
<dbReference type="GO" id="GO:0006281">
    <property type="term" value="P:DNA repair"/>
    <property type="evidence" value="ECO:0007669"/>
    <property type="project" value="UniProtKB-KW"/>
</dbReference>
<dbReference type="GO" id="GO:0008413">
    <property type="term" value="F:8-oxo-7,8-dihydroguanosine triphosphate pyrophosphatase activity"/>
    <property type="evidence" value="ECO:0007669"/>
    <property type="project" value="TreeGrafter"/>
</dbReference>
<evidence type="ECO:0000256" key="13">
    <source>
        <dbReference type="ARBA" id="ARBA00040794"/>
    </source>
</evidence>
<comment type="catalytic activity">
    <reaction evidence="10">
        <text>8-oxo-dGTP + H2O = 8-oxo-dGMP + diphosphate + H(+)</text>
        <dbReference type="Rhea" id="RHEA:31575"/>
        <dbReference type="ChEBI" id="CHEBI:15377"/>
        <dbReference type="ChEBI" id="CHEBI:15378"/>
        <dbReference type="ChEBI" id="CHEBI:33019"/>
        <dbReference type="ChEBI" id="CHEBI:63224"/>
        <dbReference type="ChEBI" id="CHEBI:77896"/>
        <dbReference type="EC" id="3.6.1.55"/>
    </reaction>
</comment>
<dbReference type="Pfam" id="PF14815">
    <property type="entry name" value="NUDIX_4"/>
    <property type="match status" value="1"/>
</dbReference>
<comment type="similarity">
    <text evidence="2">Belongs to the Nudix hydrolase family.</text>
</comment>
<dbReference type="RefSeq" id="WP_068901771.1">
    <property type="nucleotide sequence ID" value="NZ_JBHUIF010000009.1"/>
</dbReference>
<evidence type="ECO:0000256" key="12">
    <source>
        <dbReference type="ARBA" id="ARBA00038905"/>
    </source>
</evidence>
<dbReference type="GO" id="GO:0006260">
    <property type="term" value="P:DNA replication"/>
    <property type="evidence" value="ECO:0007669"/>
    <property type="project" value="UniProtKB-KW"/>
</dbReference>
<keyword evidence="3" id="KW-0515">Mutator protein</keyword>
<gene>
    <name evidence="18" type="ORF">A8L45_09920</name>
</gene>
<protein>
    <recommendedName>
        <fullName evidence="13">8-oxo-dGTP diphosphatase</fullName>
        <ecNumber evidence="12">3.6.1.55</ecNumber>
    </recommendedName>
    <alternativeName>
        <fullName evidence="16">7,8-dihydro-8-oxoguanine-triphosphatase</fullName>
    </alternativeName>
    <alternativeName>
        <fullName evidence="15">Mutator protein MutT</fullName>
    </alternativeName>
    <alternativeName>
        <fullName evidence="14">dGTP pyrophosphohydrolase</fullName>
    </alternativeName>
</protein>
<evidence type="ECO:0000313" key="19">
    <source>
        <dbReference type="Proteomes" id="UP000094936"/>
    </source>
</evidence>
<evidence type="ECO:0000256" key="16">
    <source>
        <dbReference type="ARBA" id="ARBA00042798"/>
    </source>
</evidence>
<evidence type="ECO:0000256" key="5">
    <source>
        <dbReference type="ARBA" id="ARBA00022723"/>
    </source>
</evidence>
<dbReference type="PANTHER" id="PTHR47707:SF1">
    <property type="entry name" value="NUDIX HYDROLASE FAMILY PROTEIN"/>
    <property type="match status" value="1"/>
</dbReference>